<dbReference type="InterPro" id="IPR040693">
    <property type="entry name" value="UGGT_TRXL_1"/>
</dbReference>
<dbReference type="GO" id="GO:0003980">
    <property type="term" value="F:UDP-glucose:glycoprotein glucosyltransferase activity"/>
    <property type="evidence" value="ECO:0007669"/>
    <property type="project" value="InterPro"/>
</dbReference>
<accession>A0A8C5S7V8</accession>
<dbReference type="PANTHER" id="PTHR11226:SF1">
    <property type="entry name" value="UDP-GLUCOSE:GLYCOPROTEIN GLUCOSYLTRANSFERASE 2"/>
    <property type="match status" value="1"/>
</dbReference>
<dbReference type="Pfam" id="PF18401">
    <property type="entry name" value="Thioredoxin_13"/>
    <property type="match status" value="1"/>
</dbReference>
<dbReference type="Proteomes" id="UP000694406">
    <property type="component" value="Unplaced"/>
</dbReference>
<reference evidence="3" key="2">
    <citation type="submission" date="2025-09" db="UniProtKB">
        <authorList>
            <consortium name="Ensembl"/>
        </authorList>
    </citation>
    <scope>IDENTIFICATION</scope>
</reference>
<dbReference type="InterPro" id="IPR040694">
    <property type="entry name" value="UGGT_TRXL_2"/>
</dbReference>
<evidence type="ECO:0000313" key="4">
    <source>
        <dbReference type="Proteomes" id="UP000694406"/>
    </source>
</evidence>
<dbReference type="GO" id="GO:0051082">
    <property type="term" value="F:unfolded protein binding"/>
    <property type="evidence" value="ECO:0007669"/>
    <property type="project" value="TreeGrafter"/>
</dbReference>
<feature type="domain" description="UGGT thioredoxin-like" evidence="1">
    <location>
        <begin position="20"/>
        <end position="194"/>
    </location>
</feature>
<organism evidence="3 4">
    <name type="scientific">Laticauda laticaudata</name>
    <name type="common">Blue-ringed sea krait</name>
    <name type="synonym">Blue-lipped sea krait</name>
    <dbReference type="NCBI Taxonomy" id="8630"/>
    <lineage>
        <taxon>Eukaryota</taxon>
        <taxon>Metazoa</taxon>
        <taxon>Chordata</taxon>
        <taxon>Craniata</taxon>
        <taxon>Vertebrata</taxon>
        <taxon>Euteleostomi</taxon>
        <taxon>Lepidosauria</taxon>
        <taxon>Squamata</taxon>
        <taxon>Bifurcata</taxon>
        <taxon>Unidentata</taxon>
        <taxon>Episquamata</taxon>
        <taxon>Toxicofera</taxon>
        <taxon>Serpentes</taxon>
        <taxon>Colubroidea</taxon>
        <taxon>Elapidae</taxon>
        <taxon>Laticaudinae</taxon>
        <taxon>Laticauda</taxon>
    </lineage>
</organism>
<dbReference type="AlphaFoldDB" id="A0A8C5S7V8"/>
<reference evidence="3" key="1">
    <citation type="submission" date="2025-08" db="UniProtKB">
        <authorList>
            <consortium name="Ensembl"/>
        </authorList>
    </citation>
    <scope>IDENTIFICATION</scope>
</reference>
<evidence type="ECO:0000259" key="1">
    <source>
        <dbReference type="Pfam" id="PF18400"/>
    </source>
</evidence>
<dbReference type="Pfam" id="PF18400">
    <property type="entry name" value="Thioredoxin_12"/>
    <property type="match status" value="1"/>
</dbReference>
<protein>
    <recommendedName>
        <fullName evidence="5">UDP-glucose:glycoprotein glucosyltransferase 2</fullName>
    </recommendedName>
</protein>
<dbReference type="GO" id="GO:0018279">
    <property type="term" value="P:protein N-linked glycosylation via asparagine"/>
    <property type="evidence" value="ECO:0007669"/>
    <property type="project" value="TreeGrafter"/>
</dbReference>
<evidence type="ECO:0008006" key="5">
    <source>
        <dbReference type="Google" id="ProtNLM"/>
    </source>
</evidence>
<dbReference type="GO" id="GO:0005783">
    <property type="term" value="C:endoplasmic reticulum"/>
    <property type="evidence" value="ECO:0007669"/>
    <property type="project" value="TreeGrafter"/>
</dbReference>
<dbReference type="GeneTree" id="ENSGT00390000004600"/>
<dbReference type="PANTHER" id="PTHR11226">
    <property type="entry name" value="UDP-GLUCOSE GLYCOPROTEIN:GLUCOSYLTRANSFERASE"/>
    <property type="match status" value="1"/>
</dbReference>
<name>A0A8C5S7V8_LATLA</name>
<dbReference type="GO" id="GO:0036503">
    <property type="term" value="P:ERAD pathway"/>
    <property type="evidence" value="ECO:0007669"/>
    <property type="project" value="TreeGrafter"/>
</dbReference>
<evidence type="ECO:0000259" key="2">
    <source>
        <dbReference type="Pfam" id="PF18401"/>
    </source>
</evidence>
<proteinExistence type="predicted"/>
<keyword evidence="4" id="KW-1185">Reference proteome</keyword>
<feature type="domain" description="UGGT thioredoxin-like" evidence="2">
    <location>
        <begin position="267"/>
        <end position="317"/>
    </location>
</feature>
<sequence>GNGDFAASFPCHAHQATPTERHEFIAEESNEKFWQFLETVKELTIYQKGVSEHSYYDLLLKKAGQFLSNLQINLLKFSLSLRAFSPTIQMFQQIAAFEPPPKGCNAFVVIHGKSTCKINEIKKLLMTAQSRPKPYLFKGDHKFPVLKEPAVVVILYAEVGTKDFATFHNVLSEKAQKGEFVYILRHFVKKRSTEKMYLSGYGVELAIKSTEYKAMDESQVEGTRNRTEEEDNKDSEVQGFLFDTLTENHPDLKDNLKELKKYLIESSDNTEPLKLWELKDISLQAASQILSAPVYNALRVMKDIAQNFPVKLSNLRNNTICCNGRFLQLSVPSDVTFYILRHM</sequence>
<dbReference type="InterPro" id="IPR009448">
    <property type="entry name" value="UDP-g_GGtrans"/>
</dbReference>
<evidence type="ECO:0000313" key="3">
    <source>
        <dbReference type="Ensembl" id="ENSLLTP00000014016.1"/>
    </source>
</evidence>
<dbReference type="Ensembl" id="ENSLLTT00000014568.1">
    <property type="protein sequence ID" value="ENSLLTP00000014016.1"/>
    <property type="gene ID" value="ENSLLTG00000010622.1"/>
</dbReference>